<feature type="compositionally biased region" description="Low complexity" evidence="2">
    <location>
        <begin position="14"/>
        <end position="48"/>
    </location>
</feature>
<evidence type="ECO:0000313" key="3">
    <source>
        <dbReference type="EMBL" id="EJU03239.1"/>
    </source>
</evidence>
<organism evidence="3 4">
    <name type="scientific">Dacryopinax primogenitus (strain DJM 731)</name>
    <name type="common">Brown rot fungus</name>
    <dbReference type="NCBI Taxonomy" id="1858805"/>
    <lineage>
        <taxon>Eukaryota</taxon>
        <taxon>Fungi</taxon>
        <taxon>Dikarya</taxon>
        <taxon>Basidiomycota</taxon>
        <taxon>Agaricomycotina</taxon>
        <taxon>Dacrymycetes</taxon>
        <taxon>Dacrymycetales</taxon>
        <taxon>Dacrymycetaceae</taxon>
        <taxon>Dacryopinax</taxon>
    </lineage>
</organism>
<protein>
    <submittedName>
        <fullName evidence="3">Uncharacterized protein</fullName>
    </submittedName>
</protein>
<dbReference type="Proteomes" id="UP000030653">
    <property type="component" value="Unassembled WGS sequence"/>
</dbReference>
<reference evidence="3 4" key="1">
    <citation type="journal article" date="2012" name="Science">
        <title>The Paleozoic origin of enzymatic lignin decomposition reconstructed from 31 fungal genomes.</title>
        <authorList>
            <person name="Floudas D."/>
            <person name="Binder M."/>
            <person name="Riley R."/>
            <person name="Barry K."/>
            <person name="Blanchette R.A."/>
            <person name="Henrissat B."/>
            <person name="Martinez A.T."/>
            <person name="Otillar R."/>
            <person name="Spatafora J.W."/>
            <person name="Yadav J.S."/>
            <person name="Aerts A."/>
            <person name="Benoit I."/>
            <person name="Boyd A."/>
            <person name="Carlson A."/>
            <person name="Copeland A."/>
            <person name="Coutinho P.M."/>
            <person name="de Vries R.P."/>
            <person name="Ferreira P."/>
            <person name="Findley K."/>
            <person name="Foster B."/>
            <person name="Gaskell J."/>
            <person name="Glotzer D."/>
            <person name="Gorecki P."/>
            <person name="Heitman J."/>
            <person name="Hesse C."/>
            <person name="Hori C."/>
            <person name="Igarashi K."/>
            <person name="Jurgens J.A."/>
            <person name="Kallen N."/>
            <person name="Kersten P."/>
            <person name="Kohler A."/>
            <person name="Kuees U."/>
            <person name="Kumar T.K.A."/>
            <person name="Kuo A."/>
            <person name="LaButti K."/>
            <person name="Larrondo L.F."/>
            <person name="Lindquist E."/>
            <person name="Ling A."/>
            <person name="Lombard V."/>
            <person name="Lucas S."/>
            <person name="Lundell T."/>
            <person name="Martin R."/>
            <person name="McLaughlin D.J."/>
            <person name="Morgenstern I."/>
            <person name="Morin E."/>
            <person name="Murat C."/>
            <person name="Nagy L.G."/>
            <person name="Nolan M."/>
            <person name="Ohm R.A."/>
            <person name="Patyshakuliyeva A."/>
            <person name="Rokas A."/>
            <person name="Ruiz-Duenas F.J."/>
            <person name="Sabat G."/>
            <person name="Salamov A."/>
            <person name="Samejima M."/>
            <person name="Schmutz J."/>
            <person name="Slot J.C."/>
            <person name="St John F."/>
            <person name="Stenlid J."/>
            <person name="Sun H."/>
            <person name="Sun S."/>
            <person name="Syed K."/>
            <person name="Tsang A."/>
            <person name="Wiebenga A."/>
            <person name="Young D."/>
            <person name="Pisabarro A."/>
            <person name="Eastwood D.C."/>
            <person name="Martin F."/>
            <person name="Cullen D."/>
            <person name="Grigoriev I.V."/>
            <person name="Hibbett D.S."/>
        </authorList>
    </citation>
    <scope>NUCLEOTIDE SEQUENCE [LARGE SCALE GENOMIC DNA]</scope>
    <source>
        <strain evidence="3 4">DJM-731 SS1</strain>
    </source>
</reference>
<dbReference type="OrthoDB" id="3363533at2759"/>
<feature type="region of interest" description="Disordered" evidence="2">
    <location>
        <begin position="1"/>
        <end position="101"/>
    </location>
</feature>
<dbReference type="AlphaFoldDB" id="M5G3I7"/>
<evidence type="ECO:0000256" key="2">
    <source>
        <dbReference type="SAM" id="MobiDB-lite"/>
    </source>
</evidence>
<feature type="coiled-coil region" evidence="1">
    <location>
        <begin position="121"/>
        <end position="235"/>
    </location>
</feature>
<feature type="compositionally biased region" description="Polar residues" evidence="2">
    <location>
        <begin position="74"/>
        <end position="97"/>
    </location>
</feature>
<sequence>MKRRSQTQAKPAKPTTTSSTLTSLTSLIPTSTSTTSTTSNNSNSSTPTPARLSHAKRSQSLSHIRTPAPPARPRSNTPSTPGSLASSKRTKLTESTNLLRTTLPEELLPGEEDWYARAKELEAENTRLKLLEEENTKLKALESQLTKLRALETENSKLQSLEPQLAKLRTLESENSKLRAQLSLLSLRPTQAAHETLQKDYSSLESILEGTQRENVHAEEQIRFLRERQKKLEEALERFVGPRWADIADVPPVCAGPASRRQSRLLGEETVAALNKMGLNGPAQRGLPTLEEASFVTRASSTRAKTEQEDTTAGVDMDMDADKSQSLTPVVQRLGRSAISTGGASVSGLLDLYDLSQPSLHTETDTDAGEASLSRPLSRASAVLTASMLGQRFGSALEEEPAFQAIARRVRALEAVVQKFIVRTRPEHVGELSMVRDELEVEGLMADL</sequence>
<gene>
    <name evidence="3" type="ORF">DACRYDRAFT_99557</name>
</gene>
<evidence type="ECO:0000256" key="1">
    <source>
        <dbReference type="SAM" id="Coils"/>
    </source>
</evidence>
<dbReference type="GeneID" id="63692663"/>
<proteinExistence type="predicted"/>
<keyword evidence="4" id="KW-1185">Reference proteome</keyword>
<accession>M5G3I7</accession>
<name>M5G3I7_DACPD</name>
<evidence type="ECO:0000313" key="4">
    <source>
        <dbReference type="Proteomes" id="UP000030653"/>
    </source>
</evidence>
<dbReference type="RefSeq" id="XP_040630133.1">
    <property type="nucleotide sequence ID" value="XM_040777601.1"/>
</dbReference>
<dbReference type="EMBL" id="JH795860">
    <property type="protein sequence ID" value="EJU03239.1"/>
    <property type="molecule type" value="Genomic_DNA"/>
</dbReference>
<dbReference type="HOGENOM" id="CLU_611137_0_0_1"/>
<keyword evidence="1" id="KW-0175">Coiled coil</keyword>